<dbReference type="PANTHER" id="PTHR32024">
    <property type="entry name" value="TRK SYSTEM POTASSIUM UPTAKE PROTEIN TRKG-RELATED"/>
    <property type="match status" value="1"/>
</dbReference>
<evidence type="ECO:0000256" key="8">
    <source>
        <dbReference type="SAM" id="Phobius"/>
    </source>
</evidence>
<keyword evidence="4 8" id="KW-0812">Transmembrane</keyword>
<dbReference type="AlphaFoldDB" id="A0A1B3XLF6"/>
<evidence type="ECO:0000256" key="6">
    <source>
        <dbReference type="ARBA" id="ARBA00023065"/>
    </source>
</evidence>
<dbReference type="PANTHER" id="PTHR32024:SF4">
    <property type="entry name" value="KTR SYSTEM POTASSIUM UPTAKE PROTEIN D"/>
    <property type="match status" value="1"/>
</dbReference>
<feature type="transmembrane region" description="Helical" evidence="8">
    <location>
        <begin position="233"/>
        <end position="255"/>
    </location>
</feature>
<evidence type="ECO:0000256" key="1">
    <source>
        <dbReference type="ARBA" id="ARBA00004651"/>
    </source>
</evidence>
<gene>
    <name evidence="9" type="ORF">ABE28_006815</name>
</gene>
<evidence type="ECO:0000256" key="3">
    <source>
        <dbReference type="ARBA" id="ARBA00022475"/>
    </source>
</evidence>
<keyword evidence="2" id="KW-0813">Transport</keyword>
<dbReference type="InterPro" id="IPR003445">
    <property type="entry name" value="Cat_transpt"/>
</dbReference>
<keyword evidence="3" id="KW-1003">Cell membrane</keyword>
<keyword evidence="10" id="KW-1185">Reference proteome</keyword>
<dbReference type="Pfam" id="PF02386">
    <property type="entry name" value="TrkH"/>
    <property type="match status" value="1"/>
</dbReference>
<dbReference type="STRING" id="264697.ABE28_006815"/>
<dbReference type="KEGG" id="bmur:ABE28_006815"/>
<evidence type="ECO:0000256" key="7">
    <source>
        <dbReference type="ARBA" id="ARBA00023136"/>
    </source>
</evidence>
<evidence type="ECO:0000313" key="9">
    <source>
        <dbReference type="EMBL" id="AOH54058.1"/>
    </source>
</evidence>
<protein>
    <submittedName>
        <fullName evidence="9">Ktr system potassium uptake protein D</fullName>
    </submittedName>
</protein>
<evidence type="ECO:0000256" key="4">
    <source>
        <dbReference type="ARBA" id="ARBA00022692"/>
    </source>
</evidence>
<evidence type="ECO:0000256" key="5">
    <source>
        <dbReference type="ARBA" id="ARBA00022989"/>
    </source>
</evidence>
<feature type="transmembrane region" description="Helical" evidence="8">
    <location>
        <begin position="161"/>
        <end position="180"/>
    </location>
</feature>
<dbReference type="RefSeq" id="WP_064466473.1">
    <property type="nucleotide sequence ID" value="NZ_CP017080.1"/>
</dbReference>
<feature type="transmembrane region" description="Helical" evidence="8">
    <location>
        <begin position="122"/>
        <end position="155"/>
    </location>
</feature>
<organism evidence="9 10">
    <name type="scientific">Peribacillus muralis</name>
    <dbReference type="NCBI Taxonomy" id="264697"/>
    <lineage>
        <taxon>Bacteria</taxon>
        <taxon>Bacillati</taxon>
        <taxon>Bacillota</taxon>
        <taxon>Bacilli</taxon>
        <taxon>Bacillales</taxon>
        <taxon>Bacillaceae</taxon>
        <taxon>Peribacillus</taxon>
    </lineage>
</organism>
<accession>A0A1B3XLF6</accession>
<name>A0A1B3XLF6_9BACI</name>
<keyword evidence="5 8" id="KW-1133">Transmembrane helix</keyword>
<feature type="transmembrane region" description="Helical" evidence="8">
    <location>
        <begin position="74"/>
        <end position="101"/>
    </location>
</feature>
<comment type="subcellular location">
    <subcellularLocation>
        <location evidence="1">Cell membrane</location>
        <topology evidence="1">Multi-pass membrane protein</topology>
    </subcellularLocation>
</comment>
<reference evidence="9 10" key="1">
    <citation type="submission" date="2016-08" db="EMBL/GenBank/DDBJ databases">
        <title>Complete genome sequence of Bacillus muralis G25-68, a strain with toxicity to nematodes.</title>
        <authorList>
            <person name="Zheng Z."/>
        </authorList>
    </citation>
    <scope>NUCLEOTIDE SEQUENCE [LARGE SCALE GENOMIC DNA]</scope>
    <source>
        <strain evidence="9 10">G25-68</strain>
    </source>
</reference>
<keyword evidence="6" id="KW-0406">Ion transport</keyword>
<dbReference type="EMBL" id="CP017080">
    <property type="protein sequence ID" value="AOH54058.1"/>
    <property type="molecule type" value="Genomic_DNA"/>
</dbReference>
<keyword evidence="7 8" id="KW-0472">Membrane</keyword>
<sequence length="450" mass="50288">MIAIRKILSKLTPAQLIVGYYFLAVSISTLLLSLPVALKPGVEFEFMDALFTAVSAVSVTGLTVVSLPEVYNEVGYFILMFVLQFGGIGIMTLGTFFWLILGKKIGLKERQLIMTDQNQSNLSGLVKLLIQIIQIFVVIEMIGALVLGIYFLNYFPDWKEAFLHGLFLSISATTNAGFDITGTSMIPFKDDYFIQFITIILLTLGAIGFPVLIEVKEFLSNRTSTYRFHFSLFTKLTSVTFFWLIIGGTIMIYLVEANGFFKDKNWHESFFYSLFMSSNTRSGGLATMNVSDFSEPTLLLMSILMFIGASPSSVGGGIRTTTLALMILFLWSFMRGRRSIKVFKREIHPDDIRKATAVMIMGSLLCIMAVFILSITENFTLMQIIFEVCSAFGSVGLSMGITPELSHTGKIVIMIIMFIGRVGITSLLYIIGHKEITENYHYPKERVIIG</sequence>
<dbReference type="GO" id="GO:0030001">
    <property type="term" value="P:metal ion transport"/>
    <property type="evidence" value="ECO:0007669"/>
    <property type="project" value="UniProtKB-ARBA"/>
</dbReference>
<dbReference type="GO" id="GO:0008324">
    <property type="term" value="F:monoatomic cation transmembrane transporter activity"/>
    <property type="evidence" value="ECO:0007669"/>
    <property type="project" value="InterPro"/>
</dbReference>
<evidence type="ECO:0000256" key="2">
    <source>
        <dbReference type="ARBA" id="ARBA00022448"/>
    </source>
</evidence>
<proteinExistence type="predicted"/>
<feature type="transmembrane region" description="Helical" evidence="8">
    <location>
        <begin position="316"/>
        <end position="334"/>
    </location>
</feature>
<feature type="transmembrane region" description="Helical" evidence="8">
    <location>
        <begin position="20"/>
        <end position="38"/>
    </location>
</feature>
<feature type="transmembrane region" description="Helical" evidence="8">
    <location>
        <begin position="50"/>
        <end position="68"/>
    </location>
</feature>
<evidence type="ECO:0000313" key="10">
    <source>
        <dbReference type="Proteomes" id="UP000077926"/>
    </source>
</evidence>
<feature type="transmembrane region" description="Helical" evidence="8">
    <location>
        <begin position="192"/>
        <end position="213"/>
    </location>
</feature>
<feature type="transmembrane region" description="Helical" evidence="8">
    <location>
        <begin position="411"/>
        <end position="431"/>
    </location>
</feature>
<dbReference type="GO" id="GO:0005886">
    <property type="term" value="C:plasma membrane"/>
    <property type="evidence" value="ECO:0007669"/>
    <property type="project" value="UniProtKB-SubCell"/>
</dbReference>
<dbReference type="Proteomes" id="UP000077926">
    <property type="component" value="Chromosome"/>
</dbReference>
<feature type="transmembrane region" description="Helical" evidence="8">
    <location>
        <begin position="355"/>
        <end position="375"/>
    </location>
</feature>
<dbReference type="OrthoDB" id="9810952at2"/>